<dbReference type="Pfam" id="PF00403">
    <property type="entry name" value="HMA"/>
    <property type="match status" value="1"/>
</dbReference>
<dbReference type="InterPro" id="IPR036163">
    <property type="entry name" value="HMA_dom_sf"/>
</dbReference>
<protein>
    <recommendedName>
        <fullName evidence="6">HMA domain-containing protein</fullName>
    </recommendedName>
</protein>
<feature type="non-terminal residue" evidence="7">
    <location>
        <position position="116"/>
    </location>
</feature>
<dbReference type="PROSITE" id="PS50846">
    <property type="entry name" value="HMA_2"/>
    <property type="match status" value="1"/>
</dbReference>
<proteinExistence type="inferred from homology"/>
<dbReference type="GO" id="GO:0046872">
    <property type="term" value="F:metal ion binding"/>
    <property type="evidence" value="ECO:0007669"/>
    <property type="project" value="UniProtKB-KW"/>
</dbReference>
<comment type="caution">
    <text evidence="7">The sequence shown here is derived from an EMBL/GenBank/DDBJ whole genome shotgun (WGS) entry which is preliminary data.</text>
</comment>
<dbReference type="AlphaFoldDB" id="A0AA38G5V1"/>
<dbReference type="PANTHER" id="PTHR45811:SF49">
    <property type="entry name" value="OS04G0667600 PROTEIN"/>
    <property type="match status" value="1"/>
</dbReference>
<keyword evidence="1" id="KW-0488">Methylation</keyword>
<dbReference type="InterPro" id="IPR051863">
    <property type="entry name" value="HIPP"/>
</dbReference>
<organism evidence="7 8">
    <name type="scientific">Taxus chinensis</name>
    <name type="common">Chinese yew</name>
    <name type="synonym">Taxus wallichiana var. chinensis</name>
    <dbReference type="NCBI Taxonomy" id="29808"/>
    <lineage>
        <taxon>Eukaryota</taxon>
        <taxon>Viridiplantae</taxon>
        <taxon>Streptophyta</taxon>
        <taxon>Embryophyta</taxon>
        <taxon>Tracheophyta</taxon>
        <taxon>Spermatophyta</taxon>
        <taxon>Pinopsida</taxon>
        <taxon>Pinidae</taxon>
        <taxon>Conifers II</taxon>
        <taxon>Cupressales</taxon>
        <taxon>Taxaceae</taxon>
        <taxon>Taxus</taxon>
    </lineage>
</organism>
<evidence type="ECO:0000313" key="8">
    <source>
        <dbReference type="Proteomes" id="UP000824469"/>
    </source>
</evidence>
<dbReference type="CDD" id="cd00371">
    <property type="entry name" value="HMA"/>
    <property type="match status" value="1"/>
</dbReference>
<evidence type="ECO:0000256" key="3">
    <source>
        <dbReference type="ARBA" id="ARBA00023288"/>
    </source>
</evidence>
<dbReference type="EMBL" id="JAHRHJ020000005">
    <property type="protein sequence ID" value="KAH9316502.1"/>
    <property type="molecule type" value="Genomic_DNA"/>
</dbReference>
<dbReference type="PANTHER" id="PTHR45811">
    <property type="entry name" value="COPPER TRANSPORT PROTEIN FAMILY-RELATED"/>
    <property type="match status" value="1"/>
</dbReference>
<dbReference type="Proteomes" id="UP000824469">
    <property type="component" value="Unassembled WGS sequence"/>
</dbReference>
<keyword evidence="4" id="KW-0636">Prenylation</keyword>
<feature type="domain" description="HMA" evidence="6">
    <location>
        <begin position="1"/>
        <end position="65"/>
    </location>
</feature>
<keyword evidence="8" id="KW-1185">Reference proteome</keyword>
<evidence type="ECO:0000256" key="4">
    <source>
        <dbReference type="ARBA" id="ARBA00023289"/>
    </source>
</evidence>
<comment type="similarity">
    <text evidence="5">Belongs to the HIPP family.</text>
</comment>
<dbReference type="InterPro" id="IPR006121">
    <property type="entry name" value="HMA_dom"/>
</dbReference>
<keyword evidence="2" id="KW-0479">Metal-binding</keyword>
<accession>A0AA38G5V1</accession>
<evidence type="ECO:0000259" key="6">
    <source>
        <dbReference type="PROSITE" id="PS50846"/>
    </source>
</evidence>
<name>A0AA38G5V1_TAXCH</name>
<keyword evidence="3" id="KW-0449">Lipoprotein</keyword>
<evidence type="ECO:0000256" key="1">
    <source>
        <dbReference type="ARBA" id="ARBA00022481"/>
    </source>
</evidence>
<reference evidence="7 8" key="1">
    <citation type="journal article" date="2021" name="Nat. Plants">
        <title>The Taxus genome provides insights into paclitaxel biosynthesis.</title>
        <authorList>
            <person name="Xiong X."/>
            <person name="Gou J."/>
            <person name="Liao Q."/>
            <person name="Li Y."/>
            <person name="Zhou Q."/>
            <person name="Bi G."/>
            <person name="Li C."/>
            <person name="Du R."/>
            <person name="Wang X."/>
            <person name="Sun T."/>
            <person name="Guo L."/>
            <person name="Liang H."/>
            <person name="Lu P."/>
            <person name="Wu Y."/>
            <person name="Zhang Z."/>
            <person name="Ro D.K."/>
            <person name="Shang Y."/>
            <person name="Huang S."/>
            <person name="Yan J."/>
        </authorList>
    </citation>
    <scope>NUCLEOTIDE SEQUENCE [LARGE SCALE GENOMIC DNA]</scope>
    <source>
        <strain evidence="7">Ta-2019</strain>
    </source>
</reference>
<dbReference type="Gene3D" id="3.30.70.100">
    <property type="match status" value="1"/>
</dbReference>
<dbReference type="SUPFAM" id="SSF55008">
    <property type="entry name" value="HMA, heavy metal-associated domain"/>
    <property type="match status" value="1"/>
</dbReference>
<evidence type="ECO:0000256" key="5">
    <source>
        <dbReference type="ARBA" id="ARBA00024045"/>
    </source>
</evidence>
<evidence type="ECO:0000313" key="7">
    <source>
        <dbReference type="EMBL" id="KAH9316502.1"/>
    </source>
</evidence>
<sequence length="116" mass="13208">KIVLKSEMNSEKCKRKVLQTIAGIQGVDSVTVDLKEKKITVIGDADPVVLTSKLRKSRFTELVSVCAFREERLKYSDHEMEEGHAYIPQSSSPYSYSYTPPRGSYVLSDDNHFSYR</sequence>
<evidence type="ECO:0000256" key="2">
    <source>
        <dbReference type="ARBA" id="ARBA00022723"/>
    </source>
</evidence>
<gene>
    <name evidence="7" type="ORF">KI387_025129</name>
</gene>